<sequence length="60" mass="6930">MEDIKEYAALIERMRTAQAEYFRTRAQVALTVSVKLEKIVDEATESILGPDRIKNQTKLF</sequence>
<dbReference type="AlphaFoldDB" id="A0A081PKL3"/>
<proteinExistence type="predicted"/>
<organism evidence="1 2">
    <name type="scientific">Pedobacter antarcticus 4BY</name>
    <dbReference type="NCBI Taxonomy" id="1358423"/>
    <lineage>
        <taxon>Bacteria</taxon>
        <taxon>Pseudomonadati</taxon>
        <taxon>Bacteroidota</taxon>
        <taxon>Sphingobacteriia</taxon>
        <taxon>Sphingobacteriales</taxon>
        <taxon>Sphingobacteriaceae</taxon>
        <taxon>Pedobacter</taxon>
    </lineage>
</organism>
<dbReference type="RefSeq" id="WP_037438315.1">
    <property type="nucleotide sequence ID" value="NZ_JNFF01000019.1"/>
</dbReference>
<protein>
    <submittedName>
        <fullName evidence="1">Uncharacterized protein</fullName>
    </submittedName>
</protein>
<dbReference type="EMBL" id="JNFF01000019">
    <property type="protein sequence ID" value="KEQ31236.1"/>
    <property type="molecule type" value="Genomic_DNA"/>
</dbReference>
<keyword evidence="2" id="KW-1185">Reference proteome</keyword>
<evidence type="ECO:0000313" key="1">
    <source>
        <dbReference type="EMBL" id="KEQ31236.1"/>
    </source>
</evidence>
<comment type="caution">
    <text evidence="1">The sequence shown here is derived from an EMBL/GenBank/DDBJ whole genome shotgun (WGS) entry which is preliminary data.</text>
</comment>
<gene>
    <name evidence="1" type="ORF">N180_03025</name>
</gene>
<reference evidence="1 2" key="1">
    <citation type="journal article" date="1992" name="Int. J. Syst. Bacteriol.">
        <title>Sphingobacterium antarcticus sp. nov. a Psychrotrophic Bacterium from the Soils of Schirmacher Oasis, Antarctica.</title>
        <authorList>
            <person name="Shivaji S."/>
            <person name="Ray M.K."/>
            <person name="Rao N.S."/>
            <person name="Saiserr L."/>
            <person name="Jagannadham M.V."/>
            <person name="Kumar G.S."/>
            <person name="Reddy G."/>
            <person name="Bhargava P.M."/>
        </authorList>
    </citation>
    <scope>NUCLEOTIDE SEQUENCE [LARGE SCALE GENOMIC DNA]</scope>
    <source>
        <strain evidence="1 2">4BY</strain>
    </source>
</reference>
<name>A0A081PKL3_9SPHI</name>
<dbReference type="OrthoDB" id="1495502at2"/>
<dbReference type="Proteomes" id="UP000028007">
    <property type="component" value="Unassembled WGS sequence"/>
</dbReference>
<accession>A0A081PKL3</accession>
<evidence type="ECO:0000313" key="2">
    <source>
        <dbReference type="Proteomes" id="UP000028007"/>
    </source>
</evidence>